<dbReference type="AlphaFoldDB" id="A0A922T664"/>
<dbReference type="Proteomes" id="UP000028704">
    <property type="component" value="Unassembled WGS sequence"/>
</dbReference>
<accession>A0A922T664</accession>
<sequence>MLLAVLMLIVMINKLSKDRLEPAVPVYQALMSAAK</sequence>
<proteinExistence type="predicted"/>
<evidence type="ECO:0000313" key="1">
    <source>
        <dbReference type="EMBL" id="KED04301.1"/>
    </source>
</evidence>
<gene>
    <name evidence="1" type="ORF">CECT5772_05943</name>
</gene>
<dbReference type="EMBL" id="AWEX01000053">
    <property type="protein sequence ID" value="KED04301.1"/>
    <property type="molecule type" value="Genomic_DNA"/>
</dbReference>
<comment type="caution">
    <text evidence="1">The sequence shown here is derived from an EMBL/GenBank/DDBJ whole genome shotgun (WGS) entry which is preliminary data.</text>
</comment>
<evidence type="ECO:0000313" key="2">
    <source>
        <dbReference type="Proteomes" id="UP000028704"/>
    </source>
</evidence>
<protein>
    <submittedName>
        <fullName evidence="1">Uncharacterized protein</fullName>
    </submittedName>
</protein>
<organism evidence="1 2">
    <name type="scientific">Streptococcus equi subsp. ruminatorum CECT 5772</name>
    <dbReference type="NCBI Taxonomy" id="1051981"/>
    <lineage>
        <taxon>Bacteria</taxon>
        <taxon>Bacillati</taxon>
        <taxon>Bacillota</taxon>
        <taxon>Bacilli</taxon>
        <taxon>Lactobacillales</taxon>
        <taxon>Streptococcaceae</taxon>
        <taxon>Streptococcus</taxon>
    </lineage>
</organism>
<reference evidence="1 2" key="1">
    <citation type="journal article" date="2014" name="Int. J. Syst. Evol. Microbiol.">
        <title>Phylogenomics and the dynamic genome evolution of the genus Streptococcus.</title>
        <authorList>
            <consortium name="The Broad Institute Genome Sequencing Platform"/>
            <person name="Richards V.P."/>
            <person name="Palmer S.R."/>
            <person name="Pavinski Bitar P.D."/>
            <person name="Qin X."/>
            <person name="Weinstock G.M."/>
            <person name="Highlander S.K."/>
            <person name="Town C.D."/>
            <person name="Burne R.A."/>
            <person name="Stanhope M.J."/>
        </authorList>
    </citation>
    <scope>NUCLEOTIDE SEQUENCE [LARGE SCALE GENOMIC DNA]</scope>
    <source>
        <strain evidence="1 2">CECT 5772</strain>
    </source>
</reference>
<name>A0A922T664_9STRE</name>